<evidence type="ECO:0000313" key="1">
    <source>
        <dbReference type="EMBL" id="PIN25797.1"/>
    </source>
</evidence>
<proteinExistence type="predicted"/>
<keyword evidence="2" id="KW-1185">Reference proteome</keyword>
<organism evidence="1 2">
    <name type="scientific">Handroanthus impetiginosus</name>
    <dbReference type="NCBI Taxonomy" id="429701"/>
    <lineage>
        <taxon>Eukaryota</taxon>
        <taxon>Viridiplantae</taxon>
        <taxon>Streptophyta</taxon>
        <taxon>Embryophyta</taxon>
        <taxon>Tracheophyta</taxon>
        <taxon>Spermatophyta</taxon>
        <taxon>Magnoliopsida</taxon>
        <taxon>eudicotyledons</taxon>
        <taxon>Gunneridae</taxon>
        <taxon>Pentapetalae</taxon>
        <taxon>asterids</taxon>
        <taxon>lamiids</taxon>
        <taxon>Lamiales</taxon>
        <taxon>Bignoniaceae</taxon>
        <taxon>Crescentiina</taxon>
        <taxon>Tabebuia alliance</taxon>
        <taxon>Handroanthus</taxon>
    </lineage>
</organism>
<dbReference type="EMBL" id="NKXS01000180">
    <property type="protein sequence ID" value="PIN25797.1"/>
    <property type="molecule type" value="Genomic_DNA"/>
</dbReference>
<accession>A0A2G9I7R0</accession>
<evidence type="ECO:0000313" key="2">
    <source>
        <dbReference type="Proteomes" id="UP000231279"/>
    </source>
</evidence>
<gene>
    <name evidence="1" type="ORF">CDL12_01463</name>
</gene>
<comment type="caution">
    <text evidence="1">The sequence shown here is derived from an EMBL/GenBank/DDBJ whole genome shotgun (WGS) entry which is preliminary data.</text>
</comment>
<dbReference type="Proteomes" id="UP000231279">
    <property type="component" value="Unassembled WGS sequence"/>
</dbReference>
<name>A0A2G9I7R0_9LAMI</name>
<protein>
    <submittedName>
        <fullName evidence="1">Uncharacterized protein</fullName>
    </submittedName>
</protein>
<dbReference type="AlphaFoldDB" id="A0A2G9I7R0"/>
<reference evidence="2" key="1">
    <citation type="journal article" date="2018" name="Gigascience">
        <title>Genome assembly of the Pink Ipe (Handroanthus impetiginosus, Bignoniaceae), a highly valued, ecologically keystone Neotropical timber forest tree.</title>
        <authorList>
            <person name="Silva-Junior O.B."/>
            <person name="Grattapaglia D."/>
            <person name="Novaes E."/>
            <person name="Collevatti R.G."/>
        </authorList>
    </citation>
    <scope>NUCLEOTIDE SEQUENCE [LARGE SCALE GENOMIC DNA]</scope>
    <source>
        <strain evidence="2">cv. UFG-1</strain>
    </source>
</reference>
<sequence length="109" mass="12606">MVACPNAMEIWKLCCLDEEICSSPFTNNLQWLKPLLLKLDDDNFPLLMVLCREIWLRRNDRIFSGKDHSATVIVSCTKAWLADFRDAHTVRSVLRHLNAEATNDRTENS</sequence>